<evidence type="ECO:0000256" key="3">
    <source>
        <dbReference type="ARBA" id="ARBA00022500"/>
    </source>
</evidence>
<evidence type="ECO:0000256" key="6">
    <source>
        <dbReference type="ARBA" id="ARBA00023136"/>
    </source>
</evidence>
<keyword evidence="6 11" id="KW-0472">Membrane</keyword>
<sequence>MKWTNKEKKKELDGSEAKKKDATKESYSSSLSNLKKIRLGSPLKSVGIKLFLIIFSAILVCVLFVGLFSYSTSKSIIKKKVSESSSVAIAQSKGKLDLMFRNYEDLTMQLMLDKNVQENLQVLNSSKEEYAKFEAMKKLTDTVQTYVIGNSTIVGVSIVPINAGAISSITVGGSSVNAGEAQQSEWMKQVVEGDGRLVWLPTKVQGYSGNLSEPSFALSRVLKNTISNEGKYIIVVEVFLKELGTQLEDLKLGDNSEITIVTKDNKIVYSADEAELEKDSLVVLPDDSKSAATGSLQVNDKNGEEVLAMYHQFATLNWKILGTVPVKELVKDAAKIRDWTWIIAAIAAVLAAGIGLLVIRMVAMPLGRLRNLMNEGESGNLYVRSNVKTRDEIGQLSQSFNQMMAQITALVNQTTQSAHDVLSTAGELTDASKKTAISAKEIAVATEEIANGATSLAMEAEKGSDLTSEISIQMKEVMDANQQMGVSASEVENASRQGTVYMNSLIEKTGLTEEMTRSMVEKVDRLKDSTSSIRKILDVLNNISKQTNILSLNATIEAARAGTAGKGFMVVADEIRKLADQSRQSIDVVGQFTDTIQKEIDETVNVLSDAYPIFQEQIGSVKEANQIFLTVQSQMGQFVDRLSSVTESISVLERSQLVLSDAMGNVSAVAEESSATSEEVASLSNEQTNISEGLVGLSDKLQTVSTGLKETLSRFRTEKQ</sequence>
<dbReference type="InterPro" id="IPR003660">
    <property type="entry name" value="HAMP_dom"/>
</dbReference>
<evidence type="ECO:0000259" key="12">
    <source>
        <dbReference type="PROSITE" id="PS50111"/>
    </source>
</evidence>
<reference evidence="14" key="1">
    <citation type="journal article" date="2014" name="Int. J. Syst. Evol. Microbiol.">
        <title>Complete genome sequence of Corynebacterium casei LMG S-19264T (=DSM 44701T), isolated from a smear-ripened cheese.</title>
        <authorList>
            <consortium name="US DOE Joint Genome Institute (JGI-PGF)"/>
            <person name="Walter F."/>
            <person name="Albersmeier A."/>
            <person name="Kalinowski J."/>
            <person name="Ruckert C."/>
        </authorList>
    </citation>
    <scope>NUCLEOTIDE SEQUENCE</scope>
    <source>
        <strain evidence="14">CGMCC 1.15178</strain>
    </source>
</reference>
<keyword evidence="7 9" id="KW-0807">Transducer</keyword>
<dbReference type="EMBL" id="BMHP01000001">
    <property type="protein sequence ID" value="GGD55106.1"/>
    <property type="molecule type" value="Genomic_DNA"/>
</dbReference>
<dbReference type="PROSITE" id="PS50885">
    <property type="entry name" value="HAMP"/>
    <property type="match status" value="1"/>
</dbReference>
<dbReference type="Gene3D" id="1.10.287.950">
    <property type="entry name" value="Methyl-accepting chemotaxis protein"/>
    <property type="match status" value="1"/>
</dbReference>
<evidence type="ECO:0000256" key="4">
    <source>
        <dbReference type="ARBA" id="ARBA00022692"/>
    </source>
</evidence>
<evidence type="ECO:0000256" key="2">
    <source>
        <dbReference type="ARBA" id="ARBA00022475"/>
    </source>
</evidence>
<dbReference type="Proteomes" id="UP000612456">
    <property type="component" value="Unassembled WGS sequence"/>
</dbReference>
<dbReference type="InterPro" id="IPR004089">
    <property type="entry name" value="MCPsignal_dom"/>
</dbReference>
<comment type="subcellular location">
    <subcellularLocation>
        <location evidence="1">Cell membrane</location>
        <topology evidence="1">Multi-pass membrane protein</topology>
    </subcellularLocation>
</comment>
<evidence type="ECO:0000256" key="9">
    <source>
        <dbReference type="PROSITE-ProRule" id="PRU00284"/>
    </source>
</evidence>
<keyword evidence="5 11" id="KW-1133">Transmembrane helix</keyword>
<feature type="region of interest" description="Disordered" evidence="10">
    <location>
        <begin position="1"/>
        <end position="23"/>
    </location>
</feature>
<gene>
    <name evidence="14" type="ORF">GCM10010911_10940</name>
</gene>
<dbReference type="RefSeq" id="WP_188989863.1">
    <property type="nucleotide sequence ID" value="NZ_BMHP01000001.1"/>
</dbReference>
<name>A0A917DPT1_9BACL</name>
<dbReference type="InterPro" id="IPR033479">
    <property type="entry name" value="dCache_1"/>
</dbReference>
<dbReference type="GO" id="GO:0006935">
    <property type="term" value="P:chemotaxis"/>
    <property type="evidence" value="ECO:0007669"/>
    <property type="project" value="UniProtKB-KW"/>
</dbReference>
<feature type="domain" description="Methyl-accepting transducer" evidence="12">
    <location>
        <begin position="431"/>
        <end position="688"/>
    </location>
</feature>
<evidence type="ECO:0000256" key="5">
    <source>
        <dbReference type="ARBA" id="ARBA00022989"/>
    </source>
</evidence>
<keyword evidence="15" id="KW-1185">Reference proteome</keyword>
<dbReference type="GO" id="GO:0005886">
    <property type="term" value="C:plasma membrane"/>
    <property type="evidence" value="ECO:0007669"/>
    <property type="project" value="UniProtKB-SubCell"/>
</dbReference>
<evidence type="ECO:0000256" key="10">
    <source>
        <dbReference type="SAM" id="MobiDB-lite"/>
    </source>
</evidence>
<feature type="domain" description="HAMP" evidence="13">
    <location>
        <begin position="360"/>
        <end position="412"/>
    </location>
</feature>
<dbReference type="Pfam" id="PF02743">
    <property type="entry name" value="dCache_1"/>
    <property type="match status" value="1"/>
</dbReference>
<dbReference type="Pfam" id="PF00672">
    <property type="entry name" value="HAMP"/>
    <property type="match status" value="1"/>
</dbReference>
<protein>
    <submittedName>
        <fullName evidence="14">Methyl-accepting chemotaxis protein</fullName>
    </submittedName>
</protein>
<evidence type="ECO:0000256" key="7">
    <source>
        <dbReference type="ARBA" id="ARBA00023224"/>
    </source>
</evidence>
<reference evidence="14" key="2">
    <citation type="submission" date="2020-09" db="EMBL/GenBank/DDBJ databases">
        <authorList>
            <person name="Sun Q."/>
            <person name="Zhou Y."/>
        </authorList>
    </citation>
    <scope>NUCLEOTIDE SEQUENCE</scope>
    <source>
        <strain evidence="14">CGMCC 1.15178</strain>
    </source>
</reference>
<accession>A0A917DPT1</accession>
<keyword evidence="2" id="KW-1003">Cell membrane</keyword>
<dbReference type="PANTHER" id="PTHR32089:SF112">
    <property type="entry name" value="LYSOZYME-LIKE PROTEIN-RELATED"/>
    <property type="match status" value="1"/>
</dbReference>
<evidence type="ECO:0000256" key="1">
    <source>
        <dbReference type="ARBA" id="ARBA00004651"/>
    </source>
</evidence>
<evidence type="ECO:0000313" key="15">
    <source>
        <dbReference type="Proteomes" id="UP000612456"/>
    </source>
</evidence>
<dbReference type="CDD" id="cd06225">
    <property type="entry name" value="HAMP"/>
    <property type="match status" value="1"/>
</dbReference>
<proteinExistence type="inferred from homology"/>
<dbReference type="Pfam" id="PF00015">
    <property type="entry name" value="MCPsignal"/>
    <property type="match status" value="1"/>
</dbReference>
<dbReference type="PROSITE" id="PS50111">
    <property type="entry name" value="CHEMOTAXIS_TRANSDUC_2"/>
    <property type="match status" value="1"/>
</dbReference>
<comment type="caution">
    <text evidence="14">The sequence shown here is derived from an EMBL/GenBank/DDBJ whole genome shotgun (WGS) entry which is preliminary data.</text>
</comment>
<dbReference type="Gene3D" id="3.30.450.20">
    <property type="entry name" value="PAS domain"/>
    <property type="match status" value="1"/>
</dbReference>
<feature type="transmembrane region" description="Helical" evidence="11">
    <location>
        <begin position="46"/>
        <end position="70"/>
    </location>
</feature>
<dbReference type="SMART" id="SM00283">
    <property type="entry name" value="MA"/>
    <property type="match status" value="1"/>
</dbReference>
<dbReference type="CDD" id="cd18774">
    <property type="entry name" value="PDC2_HK_sensor"/>
    <property type="match status" value="1"/>
</dbReference>
<evidence type="ECO:0000313" key="14">
    <source>
        <dbReference type="EMBL" id="GGD55106.1"/>
    </source>
</evidence>
<keyword evidence="3" id="KW-0145">Chemotaxis</keyword>
<organism evidence="14 15">
    <name type="scientific">Paenibacillus nasutitermitis</name>
    <dbReference type="NCBI Taxonomy" id="1652958"/>
    <lineage>
        <taxon>Bacteria</taxon>
        <taxon>Bacillati</taxon>
        <taxon>Bacillota</taxon>
        <taxon>Bacilli</taxon>
        <taxon>Bacillales</taxon>
        <taxon>Paenibacillaceae</taxon>
        <taxon>Paenibacillus</taxon>
    </lineage>
</organism>
<evidence type="ECO:0000256" key="11">
    <source>
        <dbReference type="SAM" id="Phobius"/>
    </source>
</evidence>
<evidence type="ECO:0000259" key="13">
    <source>
        <dbReference type="PROSITE" id="PS50885"/>
    </source>
</evidence>
<dbReference type="SMART" id="SM00304">
    <property type="entry name" value="HAMP"/>
    <property type="match status" value="1"/>
</dbReference>
<feature type="transmembrane region" description="Helical" evidence="11">
    <location>
        <begin position="339"/>
        <end position="363"/>
    </location>
</feature>
<dbReference type="GO" id="GO:0007165">
    <property type="term" value="P:signal transduction"/>
    <property type="evidence" value="ECO:0007669"/>
    <property type="project" value="UniProtKB-KW"/>
</dbReference>
<dbReference type="SUPFAM" id="SSF58104">
    <property type="entry name" value="Methyl-accepting chemotaxis protein (MCP) signaling domain"/>
    <property type="match status" value="1"/>
</dbReference>
<dbReference type="AlphaFoldDB" id="A0A917DPT1"/>
<dbReference type="PANTHER" id="PTHR32089">
    <property type="entry name" value="METHYL-ACCEPTING CHEMOTAXIS PROTEIN MCPB"/>
    <property type="match status" value="1"/>
</dbReference>
<dbReference type="Gene3D" id="6.10.340.10">
    <property type="match status" value="1"/>
</dbReference>
<keyword evidence="4 11" id="KW-0812">Transmembrane</keyword>
<evidence type="ECO:0000256" key="8">
    <source>
        <dbReference type="ARBA" id="ARBA00029447"/>
    </source>
</evidence>
<comment type="similarity">
    <text evidence="8">Belongs to the methyl-accepting chemotaxis (MCP) protein family.</text>
</comment>